<dbReference type="AlphaFoldDB" id="A0A158P5R4"/>
<dbReference type="Proteomes" id="UP000035642">
    <property type="component" value="Unassembled WGS sequence"/>
</dbReference>
<evidence type="ECO:0000256" key="1">
    <source>
        <dbReference type="SAM" id="MobiDB-lite"/>
    </source>
</evidence>
<feature type="transmembrane region" description="Helical" evidence="2">
    <location>
        <begin position="148"/>
        <end position="166"/>
    </location>
</feature>
<organism evidence="3 4">
    <name type="scientific">Angiostrongylus cantonensis</name>
    <name type="common">Rat lungworm</name>
    <dbReference type="NCBI Taxonomy" id="6313"/>
    <lineage>
        <taxon>Eukaryota</taxon>
        <taxon>Metazoa</taxon>
        <taxon>Ecdysozoa</taxon>
        <taxon>Nematoda</taxon>
        <taxon>Chromadorea</taxon>
        <taxon>Rhabditida</taxon>
        <taxon>Rhabditina</taxon>
        <taxon>Rhabditomorpha</taxon>
        <taxon>Strongyloidea</taxon>
        <taxon>Metastrongylidae</taxon>
        <taxon>Angiostrongylus</taxon>
    </lineage>
</organism>
<keyword evidence="3" id="KW-1185">Reference proteome</keyword>
<keyword evidence="2" id="KW-0472">Membrane</keyword>
<dbReference type="WBParaSite" id="ACAC_0000006501-mRNA-1">
    <property type="protein sequence ID" value="ACAC_0000006501-mRNA-1"/>
    <property type="gene ID" value="ACAC_0000006501"/>
</dbReference>
<accession>A0A158P5R4</accession>
<keyword evidence="2" id="KW-1133">Transmembrane helix</keyword>
<feature type="region of interest" description="Disordered" evidence="1">
    <location>
        <begin position="1"/>
        <end position="29"/>
    </location>
</feature>
<protein>
    <submittedName>
        <fullName evidence="4">Complex I-B15</fullName>
    </submittedName>
</protein>
<evidence type="ECO:0000313" key="3">
    <source>
        <dbReference type="Proteomes" id="UP000035642"/>
    </source>
</evidence>
<evidence type="ECO:0000256" key="2">
    <source>
        <dbReference type="SAM" id="Phobius"/>
    </source>
</evidence>
<name>A0A158P5R4_ANGCA</name>
<proteinExistence type="predicted"/>
<reference evidence="3" key="1">
    <citation type="submission" date="2012-09" db="EMBL/GenBank/DDBJ databases">
        <authorList>
            <person name="Martin A.A."/>
        </authorList>
    </citation>
    <scope>NUCLEOTIDE SEQUENCE</scope>
</reference>
<sequence>MLRNARQWTPYDRARRATPPLAKSSDKKRSHVKHVILSLYLESAEAHERKVEDSTETKEIRDFVEMTNKCMEWKKFFGAREGSIIRCPFSSRKPTKGLPCLRVKQDEQRVIAVTAEDNRRILNQLSHLEYLMKRTLLLRLVRMWFEQFYSGVITIAFVAGAVYMSYPFNIWDVGRPYRRDYCTPASGNKVCYELDRLNAFQDIV</sequence>
<evidence type="ECO:0000313" key="4">
    <source>
        <dbReference type="WBParaSite" id="ACAC_0000006501-mRNA-1"/>
    </source>
</evidence>
<reference evidence="4" key="2">
    <citation type="submission" date="2016-04" db="UniProtKB">
        <authorList>
            <consortium name="WormBaseParasite"/>
        </authorList>
    </citation>
    <scope>IDENTIFICATION</scope>
</reference>
<keyword evidence="2" id="KW-0812">Transmembrane</keyword>